<dbReference type="PATRIC" id="fig|1214242.5.peg.6285"/>
<dbReference type="EMBL" id="CP006259">
    <property type="protein sequence ID" value="AGS72942.1"/>
    <property type="molecule type" value="Genomic_DNA"/>
</dbReference>
<dbReference type="HOGENOM" id="CLU_2425555_0_0_11"/>
<keyword evidence="4" id="KW-1185">Reference proteome</keyword>
<keyword evidence="2" id="KW-0812">Transmembrane</keyword>
<organism evidence="3 4">
    <name type="scientific">Streptomyces collinus (strain DSM 40733 / Tue 365)</name>
    <dbReference type="NCBI Taxonomy" id="1214242"/>
    <lineage>
        <taxon>Bacteria</taxon>
        <taxon>Bacillati</taxon>
        <taxon>Actinomycetota</taxon>
        <taxon>Actinomycetes</taxon>
        <taxon>Kitasatosporales</taxon>
        <taxon>Streptomycetaceae</taxon>
        <taxon>Streptomyces</taxon>
    </lineage>
</organism>
<sequence>MATAGLSTRPPARLSTRPPARLSTRFEYPDGCARPGAVGRLGRMTTHRAAKPLADPDRPVERVVNAALALAALAGFGWICAVIYTLVRWPL</sequence>
<protein>
    <submittedName>
        <fullName evidence="3">Uncharacterized protein</fullName>
    </submittedName>
</protein>
<evidence type="ECO:0000313" key="3">
    <source>
        <dbReference type="EMBL" id="AGS72942.1"/>
    </source>
</evidence>
<dbReference type="AlphaFoldDB" id="S5VQU6"/>
<evidence type="ECO:0000256" key="2">
    <source>
        <dbReference type="SAM" id="Phobius"/>
    </source>
</evidence>
<dbReference type="Proteomes" id="UP000015423">
    <property type="component" value="Chromosome"/>
</dbReference>
<dbReference type="STRING" id="1214242.B446_30690"/>
<dbReference type="KEGG" id="sci:B446_30690"/>
<evidence type="ECO:0000313" key="4">
    <source>
        <dbReference type="Proteomes" id="UP000015423"/>
    </source>
</evidence>
<evidence type="ECO:0000256" key="1">
    <source>
        <dbReference type="SAM" id="MobiDB-lite"/>
    </source>
</evidence>
<feature type="region of interest" description="Disordered" evidence="1">
    <location>
        <begin position="1"/>
        <end position="25"/>
    </location>
</feature>
<accession>S5VQU6</accession>
<keyword evidence="2" id="KW-0472">Membrane</keyword>
<proteinExistence type="predicted"/>
<feature type="transmembrane region" description="Helical" evidence="2">
    <location>
        <begin position="66"/>
        <end position="87"/>
    </location>
</feature>
<dbReference type="NCBIfam" id="NF046122">
    <property type="entry name" value="morpho_MmpA"/>
    <property type="match status" value="1"/>
</dbReference>
<gene>
    <name evidence="3" type="ORF">B446_30690</name>
</gene>
<reference evidence="3 4" key="2">
    <citation type="journal article" date="2013" name="J. Biotechnol.">
        <title>Complete genome sequence of the kirromycin producer Streptomyces collinus Tu 365 consisting of a linear chromosome and two linear plasmids.</title>
        <authorList>
            <person name="Ruckert C."/>
            <person name="Szczepanowski R."/>
            <person name="Albersmeier A."/>
            <person name="Goesmann A."/>
            <person name="Iftime D."/>
            <person name="Musiol E.M."/>
            <person name="Blin K."/>
            <person name="Wohlleben W."/>
            <person name="Puhler A."/>
            <person name="Kalinowski J."/>
            <person name="Weber T."/>
        </authorList>
    </citation>
    <scope>NUCLEOTIDE SEQUENCE [LARGE SCALE GENOMIC DNA]</scope>
    <source>
        <strain evidence="4">DSM 40733 / Tue 365</strain>
    </source>
</reference>
<name>S5VQU6_STRC3</name>
<keyword evidence="2" id="KW-1133">Transmembrane helix</keyword>
<reference evidence="4" key="1">
    <citation type="submission" date="2012-10" db="EMBL/GenBank/DDBJ databases">
        <title>The complete genome sequence of Streptomyces collinus Tu 365.</title>
        <authorList>
            <person name="Ruckert C."/>
            <person name="Szczepanowski R."/>
            <person name="Goesmann A."/>
            <person name="Pross E.K."/>
            <person name="Musiol E.M."/>
            <person name="Blin K."/>
            <person name="Wohlleben W."/>
            <person name="Puhler A."/>
            <person name="Weber T."/>
            <person name="Kalinowski J."/>
        </authorList>
    </citation>
    <scope>NUCLEOTIDE SEQUENCE [LARGE SCALE GENOMIC DNA]</scope>
    <source>
        <strain evidence="4">DSM 40733 / Tue 365</strain>
    </source>
</reference>
<dbReference type="InterPro" id="IPR059130">
    <property type="entry name" value="MmpA_put"/>
</dbReference>